<feature type="domain" description="C2H2-type" evidence="2">
    <location>
        <begin position="425"/>
        <end position="446"/>
    </location>
</feature>
<name>A0A9Q0AL11_9PEZI</name>
<reference evidence="3" key="1">
    <citation type="submission" date="2021-03" db="EMBL/GenBank/DDBJ databases">
        <title>Revisited historic fungal species revealed as producer of novel bioactive compounds through whole genome sequencing and comparative genomics.</title>
        <authorList>
            <person name="Vignolle G.A."/>
            <person name="Hochenegger N."/>
            <person name="Mach R.L."/>
            <person name="Mach-Aigner A.R."/>
            <person name="Javad Rahimi M."/>
            <person name="Salim K.A."/>
            <person name="Chan C.M."/>
            <person name="Lim L.B.L."/>
            <person name="Cai F."/>
            <person name="Druzhinina I.S."/>
            <person name="U'Ren J.M."/>
            <person name="Derntl C."/>
        </authorList>
    </citation>
    <scope>NUCLEOTIDE SEQUENCE</scope>
    <source>
        <strain evidence="3">TUCIM 5799</strain>
    </source>
</reference>
<evidence type="ECO:0000313" key="3">
    <source>
        <dbReference type="EMBL" id="KAI1861082.1"/>
    </source>
</evidence>
<evidence type="ECO:0000256" key="1">
    <source>
        <dbReference type="SAM" id="MobiDB-lite"/>
    </source>
</evidence>
<protein>
    <recommendedName>
        <fullName evidence="2">C2H2-type domain-containing protein</fullName>
    </recommendedName>
</protein>
<keyword evidence="4" id="KW-1185">Reference proteome</keyword>
<organism evidence="3 4">
    <name type="scientific">Neoarthrinium moseri</name>
    <dbReference type="NCBI Taxonomy" id="1658444"/>
    <lineage>
        <taxon>Eukaryota</taxon>
        <taxon>Fungi</taxon>
        <taxon>Dikarya</taxon>
        <taxon>Ascomycota</taxon>
        <taxon>Pezizomycotina</taxon>
        <taxon>Sordariomycetes</taxon>
        <taxon>Xylariomycetidae</taxon>
        <taxon>Amphisphaeriales</taxon>
        <taxon>Apiosporaceae</taxon>
        <taxon>Neoarthrinium</taxon>
    </lineage>
</organism>
<evidence type="ECO:0000313" key="4">
    <source>
        <dbReference type="Proteomes" id="UP000829685"/>
    </source>
</evidence>
<dbReference type="InterPro" id="IPR013087">
    <property type="entry name" value="Znf_C2H2_type"/>
</dbReference>
<evidence type="ECO:0000259" key="2">
    <source>
        <dbReference type="PROSITE" id="PS00028"/>
    </source>
</evidence>
<accession>A0A9Q0AL11</accession>
<dbReference type="EMBL" id="JAFIMR010000030">
    <property type="protein sequence ID" value="KAI1861082.1"/>
    <property type="molecule type" value="Genomic_DNA"/>
</dbReference>
<dbReference type="PROSITE" id="PS00028">
    <property type="entry name" value="ZINC_FINGER_C2H2_1"/>
    <property type="match status" value="1"/>
</dbReference>
<dbReference type="Proteomes" id="UP000829685">
    <property type="component" value="Unassembled WGS sequence"/>
</dbReference>
<gene>
    <name evidence="3" type="ORF">JX265_009701</name>
</gene>
<sequence length="458" mass="47502">MFADRSIQAWNMASADSTDTAGLVSADAVPGPSDSAAVASTRGNLSFDQSGAAVLLDPGVHLGHYGGDTRFATGTILGQHGGGLPFAIGTVPGQHGGGLPFATGTVPGQHGGGLPFAYGTGPGQAIVYPDGQLSTGTATASFAAGIHHNQNITLAPFNAGFYHGQHGTVPGELNGGIVPDPFGTGAYLGSFNAATTGPYTGQIDATAFSAPFGAADAHFDPFDVATAGPYTGELGATNTGFYPGQLDATTSSIPFGAANAHFGPFDVATAGPYTGQFSATATGFYPEPFDAAAASVPFGAGRPNNPCPTPPKRAKKRRCQNPRAPGLVSTPNDRHAALMDATFHPYHDGLKTAISDKGAYGKIVTVGDQERFICHRASEKDPNKLCGANIKPEGKNLWNHDHKIHVKTSAYARNAAVRDTGLLVCPHCSEQLDNDHNYVAHMRRVHDLRNKRGQPKKY</sequence>
<comment type="caution">
    <text evidence="3">The sequence shown here is derived from an EMBL/GenBank/DDBJ whole genome shotgun (WGS) entry which is preliminary data.</text>
</comment>
<feature type="region of interest" description="Disordered" evidence="1">
    <location>
        <begin position="300"/>
        <end position="332"/>
    </location>
</feature>
<proteinExistence type="predicted"/>
<dbReference type="AlphaFoldDB" id="A0A9Q0AL11"/>